<dbReference type="InterPro" id="IPR039421">
    <property type="entry name" value="Type_1_exporter"/>
</dbReference>
<evidence type="ECO:0000256" key="2">
    <source>
        <dbReference type="ARBA" id="ARBA00005417"/>
    </source>
</evidence>
<dbReference type="PROSITE" id="PS50929">
    <property type="entry name" value="ABC_TM1F"/>
    <property type="match status" value="1"/>
</dbReference>
<name>A0ABT0CPM6_9HYPH</name>
<evidence type="ECO:0000256" key="1">
    <source>
        <dbReference type="ARBA" id="ARBA00004651"/>
    </source>
</evidence>
<dbReference type="SUPFAM" id="SSF52540">
    <property type="entry name" value="P-loop containing nucleoside triphosphate hydrolases"/>
    <property type="match status" value="1"/>
</dbReference>
<feature type="domain" description="ABC transporter" evidence="9">
    <location>
        <begin position="354"/>
        <end position="590"/>
    </location>
</feature>
<feature type="domain" description="ABC transmembrane type-1" evidence="10">
    <location>
        <begin position="38"/>
        <end position="319"/>
    </location>
</feature>
<proteinExistence type="inferred from homology"/>
<accession>A0ABT0CPM6</accession>
<dbReference type="RefSeq" id="WP_241602054.1">
    <property type="nucleotide sequence ID" value="NZ_JAKVIN010000006.1"/>
</dbReference>
<dbReference type="SMART" id="SM00382">
    <property type="entry name" value="AAA"/>
    <property type="match status" value="1"/>
</dbReference>
<evidence type="ECO:0000256" key="5">
    <source>
        <dbReference type="ARBA" id="ARBA00022840"/>
    </source>
</evidence>
<dbReference type="Pfam" id="PF00664">
    <property type="entry name" value="ABC_membrane"/>
    <property type="match status" value="1"/>
</dbReference>
<dbReference type="EMBL" id="JAKVIN010000006">
    <property type="protein sequence ID" value="MCJ8150557.1"/>
    <property type="molecule type" value="Genomic_DNA"/>
</dbReference>
<dbReference type="CDD" id="cd18575">
    <property type="entry name" value="ABC_6TM_bac_exporter_ABCB8_10_like"/>
    <property type="match status" value="1"/>
</dbReference>
<keyword evidence="7 8" id="KW-0472">Membrane</keyword>
<evidence type="ECO:0000259" key="10">
    <source>
        <dbReference type="PROSITE" id="PS50929"/>
    </source>
</evidence>
<sequence length="607" mass="64457">MVSTDRETNAAQKTARRNIRPLGRLAPYIGRYRGLVGGALVALVLAAVTTLVLPIAVRRMIDNGFSGADAGFINTYFAMLFVLAGLLALASGLRYYFVITLGERIVADLRRDVFAHVTKLSPAFFDVNQSGEIVSRLTADTTQIKSTVGATASVALRNLILCFGAIAMMVYTSPKLSSLVIAAIPVIVFPLVAFGRSVRRRSREAQDTLASASAYAGEAIGATRTLQAFNAENAARARFFGEVESAYEAARSAIRARSLLTGFAIAMIFGSVVAVLWFGARDVLAGTLSAGTLGQFLLYAVFAAGSLGALSEVWGELSQAAGAAERLSELLEEPPAITAPANPVALPVPAHGELTFRDVQFSYPARPGYRSLNGLSFAVKQGETVAVVGPSGAGKSTILSLVERFYDPDSGTVLLDGVDLRAADPEEIRRRMALVPQDVTIFAASIRDNIAFGMPDVGDDAIHAAARAAQAEEFIARLDKGYDTMVGERGVTLSGGQRQRIAIARAILKDAPLLLLDEATSALDAESETLVQRALDGQMGKRTTIVIAHRLATVLKADRILVMDGGRLVEEGTHQSLIQQGGLYARLARLQFDHGGQAFLGEARAAS</sequence>
<dbReference type="InterPro" id="IPR011918">
    <property type="entry name" value="ABC_MsbA_ATP-bd"/>
</dbReference>
<feature type="transmembrane region" description="Helical" evidence="8">
    <location>
        <begin position="34"/>
        <end position="56"/>
    </location>
</feature>
<keyword evidence="6 8" id="KW-1133">Transmembrane helix</keyword>
<evidence type="ECO:0000256" key="6">
    <source>
        <dbReference type="ARBA" id="ARBA00022989"/>
    </source>
</evidence>
<evidence type="ECO:0000256" key="7">
    <source>
        <dbReference type="ARBA" id="ARBA00023136"/>
    </source>
</evidence>
<keyword evidence="12" id="KW-1185">Reference proteome</keyword>
<dbReference type="Pfam" id="PF00005">
    <property type="entry name" value="ABC_tran"/>
    <property type="match status" value="1"/>
</dbReference>
<reference evidence="11 12" key="1">
    <citation type="submission" date="2022-02" db="EMBL/GenBank/DDBJ databases">
        <title>Shinella B3.7 sp. nov., isolated from Sediment (Zhairuo Island).</title>
        <authorList>
            <person name="Chen G."/>
        </authorList>
    </citation>
    <scope>NUCLEOTIDE SEQUENCE [LARGE SCALE GENOMIC DNA]</scope>
    <source>
        <strain evidence="11 12">B3.7</strain>
    </source>
</reference>
<protein>
    <submittedName>
        <fullName evidence="11">ABC transporter transmembrane domain-containing protein</fullName>
    </submittedName>
</protein>
<keyword evidence="5" id="KW-0067">ATP-binding</keyword>
<dbReference type="PROSITE" id="PS00211">
    <property type="entry name" value="ABC_TRANSPORTER_1"/>
    <property type="match status" value="1"/>
</dbReference>
<comment type="caution">
    <text evidence="11">The sequence shown here is derived from an EMBL/GenBank/DDBJ whole genome shotgun (WGS) entry which is preliminary data.</text>
</comment>
<evidence type="ECO:0000256" key="8">
    <source>
        <dbReference type="SAM" id="Phobius"/>
    </source>
</evidence>
<dbReference type="InterPro" id="IPR027417">
    <property type="entry name" value="P-loop_NTPase"/>
</dbReference>
<dbReference type="PROSITE" id="PS50893">
    <property type="entry name" value="ABC_TRANSPORTER_2"/>
    <property type="match status" value="1"/>
</dbReference>
<organism evidence="11 12">
    <name type="scientific">Shinella sedimenti</name>
    <dbReference type="NCBI Taxonomy" id="2919913"/>
    <lineage>
        <taxon>Bacteria</taxon>
        <taxon>Pseudomonadati</taxon>
        <taxon>Pseudomonadota</taxon>
        <taxon>Alphaproteobacteria</taxon>
        <taxon>Hyphomicrobiales</taxon>
        <taxon>Rhizobiaceae</taxon>
        <taxon>Shinella</taxon>
    </lineage>
</organism>
<dbReference type="InterPro" id="IPR011527">
    <property type="entry name" value="ABC1_TM_dom"/>
</dbReference>
<dbReference type="InterPro" id="IPR036640">
    <property type="entry name" value="ABC1_TM_sf"/>
</dbReference>
<feature type="transmembrane region" description="Helical" evidence="8">
    <location>
        <begin position="154"/>
        <end position="171"/>
    </location>
</feature>
<evidence type="ECO:0000256" key="3">
    <source>
        <dbReference type="ARBA" id="ARBA00022692"/>
    </source>
</evidence>
<dbReference type="InterPro" id="IPR003593">
    <property type="entry name" value="AAA+_ATPase"/>
</dbReference>
<evidence type="ECO:0000313" key="12">
    <source>
        <dbReference type="Proteomes" id="UP001201844"/>
    </source>
</evidence>
<evidence type="ECO:0000256" key="4">
    <source>
        <dbReference type="ARBA" id="ARBA00022741"/>
    </source>
</evidence>
<dbReference type="Proteomes" id="UP001201844">
    <property type="component" value="Unassembled WGS sequence"/>
</dbReference>
<feature type="transmembrane region" description="Helical" evidence="8">
    <location>
        <begin position="177"/>
        <end position="194"/>
    </location>
</feature>
<feature type="transmembrane region" description="Helical" evidence="8">
    <location>
        <begin position="259"/>
        <end position="280"/>
    </location>
</feature>
<evidence type="ECO:0000259" key="9">
    <source>
        <dbReference type="PROSITE" id="PS50893"/>
    </source>
</evidence>
<dbReference type="SUPFAM" id="SSF90123">
    <property type="entry name" value="ABC transporter transmembrane region"/>
    <property type="match status" value="1"/>
</dbReference>
<comment type="similarity">
    <text evidence="2">Belongs to the ABC transporter superfamily.</text>
</comment>
<feature type="transmembrane region" description="Helical" evidence="8">
    <location>
        <begin position="76"/>
        <end position="97"/>
    </location>
</feature>
<dbReference type="Gene3D" id="1.20.1560.10">
    <property type="entry name" value="ABC transporter type 1, transmembrane domain"/>
    <property type="match status" value="1"/>
</dbReference>
<comment type="subcellular location">
    <subcellularLocation>
        <location evidence="1">Cell membrane</location>
        <topology evidence="1">Multi-pass membrane protein</topology>
    </subcellularLocation>
</comment>
<dbReference type="InterPro" id="IPR003439">
    <property type="entry name" value="ABC_transporter-like_ATP-bd"/>
</dbReference>
<dbReference type="Gene3D" id="3.40.50.300">
    <property type="entry name" value="P-loop containing nucleotide triphosphate hydrolases"/>
    <property type="match status" value="1"/>
</dbReference>
<dbReference type="PANTHER" id="PTHR43394">
    <property type="entry name" value="ATP-DEPENDENT PERMEASE MDL1, MITOCHONDRIAL"/>
    <property type="match status" value="1"/>
</dbReference>
<evidence type="ECO:0000313" key="11">
    <source>
        <dbReference type="EMBL" id="MCJ8150557.1"/>
    </source>
</evidence>
<gene>
    <name evidence="11" type="ORF">MKI86_15500</name>
</gene>
<dbReference type="PANTHER" id="PTHR43394:SF1">
    <property type="entry name" value="ATP-BINDING CASSETTE SUB-FAMILY B MEMBER 10, MITOCHONDRIAL"/>
    <property type="match status" value="1"/>
</dbReference>
<dbReference type="InterPro" id="IPR017871">
    <property type="entry name" value="ABC_transporter-like_CS"/>
</dbReference>
<keyword evidence="4" id="KW-0547">Nucleotide-binding</keyword>
<keyword evidence="3 8" id="KW-0812">Transmembrane</keyword>
<dbReference type="NCBIfam" id="TIGR02204">
    <property type="entry name" value="MsbA_rel"/>
    <property type="match status" value="1"/>
</dbReference>